<sequence>MQISGIIPPIVTPLLPNEDLDLPRLRSLIDTHIELGMHGIFVLGTTGECYALSESEKQEVMATAVQHVAGRVPVFAGTGVETTREAIRLTQIAYREGVNGVSVITPYYIAPSQAELIDYYRRVAESVSMPVLLYSNPAMSGGVKLDVDTVAKLAEVPNIVGIKDSSGDLQHLIELVKATPNGFAVLQGRDTLIYAALMMGAAGAVPGCSNVAPELALAIYRAFASGDLEGAKTAQAKFSPIRLALAMFTAPGGVKAAMNALGMHVGPSRGPIAPPTPEKVARMQQVLRQIGLLVD</sequence>
<keyword evidence="17" id="KW-1185">Reference proteome</keyword>
<dbReference type="GO" id="GO:0008840">
    <property type="term" value="F:4-hydroxy-tetrahydrodipicolinate synthase activity"/>
    <property type="evidence" value="ECO:0007669"/>
    <property type="project" value="UniProtKB-UniRule"/>
</dbReference>
<evidence type="ECO:0000256" key="12">
    <source>
        <dbReference type="HAMAP-Rule" id="MF_00418"/>
    </source>
</evidence>
<feature type="active site" description="Schiff-base intermediate with substrate" evidence="12 14">
    <location>
        <position position="163"/>
    </location>
</feature>
<dbReference type="UniPathway" id="UPA00034">
    <property type="reaction ID" value="UER00017"/>
</dbReference>
<dbReference type="Gene3D" id="3.20.20.70">
    <property type="entry name" value="Aldolase class I"/>
    <property type="match status" value="1"/>
</dbReference>
<evidence type="ECO:0000313" key="17">
    <source>
        <dbReference type="Proteomes" id="UP000464378"/>
    </source>
</evidence>
<keyword evidence="9 12" id="KW-0456">Lyase</keyword>
<evidence type="ECO:0000256" key="2">
    <source>
        <dbReference type="ARBA" id="ARBA00005120"/>
    </source>
</evidence>
<gene>
    <name evidence="12" type="primary">dapA</name>
    <name evidence="16" type="ORF">GMBLW1_12040</name>
</gene>
<evidence type="ECO:0000256" key="10">
    <source>
        <dbReference type="ARBA" id="ARBA00023270"/>
    </source>
</evidence>
<feature type="binding site" evidence="12 15">
    <location>
        <position position="205"/>
    </location>
    <ligand>
        <name>pyruvate</name>
        <dbReference type="ChEBI" id="CHEBI:15361"/>
    </ligand>
</feature>
<feature type="active site" description="Proton donor/acceptor" evidence="12 14">
    <location>
        <position position="134"/>
    </location>
</feature>
<dbReference type="SUPFAM" id="SSF51569">
    <property type="entry name" value="Aldolase"/>
    <property type="match status" value="1"/>
</dbReference>
<evidence type="ECO:0000256" key="13">
    <source>
        <dbReference type="PIRNR" id="PIRNR001365"/>
    </source>
</evidence>
<comment type="caution">
    <text evidence="12">Was originally thought to be a dihydrodipicolinate synthase (DHDPS), catalyzing the condensation of (S)-aspartate-beta-semialdehyde [(S)-ASA] and pyruvate to dihydrodipicolinate (DHDP). However, it was shown in E.coli that the product of the enzymatic reaction is not dihydrodipicolinate but in fact (4S)-4-hydroxy-2,3,4,5-tetrahydro-(2S)-dipicolinic acid (HTPA), and that the consecutive dehydration reaction leading to DHDP is not spontaneous but catalyzed by DapB.</text>
</comment>
<evidence type="ECO:0000313" key="16">
    <source>
        <dbReference type="EMBL" id="VIP02756.1"/>
    </source>
</evidence>
<keyword evidence="5 12" id="KW-0963">Cytoplasm</keyword>
<dbReference type="InterPro" id="IPR013785">
    <property type="entry name" value="Aldolase_TIM"/>
</dbReference>
<reference evidence="16" key="1">
    <citation type="submission" date="2019-04" db="EMBL/GenBank/DDBJ databases">
        <authorList>
            <consortium name="Science for Life Laboratories"/>
        </authorList>
    </citation>
    <scope>NUCLEOTIDE SEQUENCE</scope>
    <source>
        <strain evidence="16">MBLW1</strain>
    </source>
</reference>
<dbReference type="GO" id="GO:0019877">
    <property type="term" value="P:diaminopimelate biosynthetic process"/>
    <property type="evidence" value="ECO:0007669"/>
    <property type="project" value="UniProtKB-UniRule"/>
</dbReference>
<evidence type="ECO:0000256" key="11">
    <source>
        <dbReference type="ARBA" id="ARBA00047836"/>
    </source>
</evidence>
<dbReference type="EMBL" id="LR593887">
    <property type="protein sequence ID" value="VTS02357.1"/>
    <property type="molecule type" value="Genomic_DNA"/>
</dbReference>
<accession>A0A6C2YMU5</accession>
<dbReference type="NCBIfam" id="TIGR00674">
    <property type="entry name" value="dapA"/>
    <property type="match status" value="1"/>
</dbReference>
<dbReference type="InterPro" id="IPR002220">
    <property type="entry name" value="DapA-like"/>
</dbReference>
<dbReference type="PRINTS" id="PR00146">
    <property type="entry name" value="DHPICSNTHASE"/>
</dbReference>
<evidence type="ECO:0000256" key="9">
    <source>
        <dbReference type="ARBA" id="ARBA00023239"/>
    </source>
</evidence>
<feature type="site" description="Part of a proton relay during catalysis" evidence="12">
    <location>
        <position position="45"/>
    </location>
</feature>
<evidence type="ECO:0000256" key="6">
    <source>
        <dbReference type="ARBA" id="ARBA00022605"/>
    </source>
</evidence>
<dbReference type="AlphaFoldDB" id="A0A6C2YMU5"/>
<evidence type="ECO:0000256" key="14">
    <source>
        <dbReference type="PIRSR" id="PIRSR001365-1"/>
    </source>
</evidence>
<evidence type="ECO:0000256" key="8">
    <source>
        <dbReference type="ARBA" id="ARBA00023154"/>
    </source>
</evidence>
<evidence type="ECO:0000256" key="7">
    <source>
        <dbReference type="ARBA" id="ARBA00022915"/>
    </source>
</evidence>
<keyword evidence="10 12" id="KW-0704">Schiff base</keyword>
<evidence type="ECO:0000256" key="5">
    <source>
        <dbReference type="ARBA" id="ARBA00022490"/>
    </source>
</evidence>
<dbReference type="CDD" id="cd00408">
    <property type="entry name" value="DHDPS-like"/>
    <property type="match status" value="1"/>
</dbReference>
<comment type="function">
    <text evidence="1 12">Catalyzes the condensation of (S)-aspartate-beta-semialdehyde [(S)-ASA] and pyruvate to 4-hydroxy-tetrahydrodipicolinate (HTPA).</text>
</comment>
<organism evidence="16">
    <name type="scientific">Tuwongella immobilis</name>
    <dbReference type="NCBI Taxonomy" id="692036"/>
    <lineage>
        <taxon>Bacteria</taxon>
        <taxon>Pseudomonadati</taxon>
        <taxon>Planctomycetota</taxon>
        <taxon>Planctomycetia</taxon>
        <taxon>Gemmatales</taxon>
        <taxon>Gemmataceae</taxon>
        <taxon>Tuwongella</taxon>
    </lineage>
</organism>
<keyword evidence="8 12" id="KW-0457">Lysine biosynthesis</keyword>
<keyword evidence="7 12" id="KW-0220">Diaminopimelate biosynthesis</keyword>
<feature type="binding site" evidence="12 15">
    <location>
        <position position="46"/>
    </location>
    <ligand>
        <name>pyruvate</name>
        <dbReference type="ChEBI" id="CHEBI:15361"/>
    </ligand>
</feature>
<evidence type="ECO:0000256" key="1">
    <source>
        <dbReference type="ARBA" id="ARBA00003294"/>
    </source>
</evidence>
<dbReference type="PANTHER" id="PTHR12128:SF66">
    <property type="entry name" value="4-HYDROXY-2-OXOGLUTARATE ALDOLASE, MITOCHONDRIAL"/>
    <property type="match status" value="1"/>
</dbReference>
<feature type="site" description="Part of a proton relay during catalysis" evidence="12">
    <location>
        <position position="108"/>
    </location>
</feature>
<comment type="similarity">
    <text evidence="3 12 13">Belongs to the DapA family.</text>
</comment>
<dbReference type="PANTHER" id="PTHR12128">
    <property type="entry name" value="DIHYDRODIPICOLINATE SYNTHASE"/>
    <property type="match status" value="1"/>
</dbReference>
<keyword evidence="6 12" id="KW-0028">Amino-acid biosynthesis</keyword>
<dbReference type="RefSeq" id="WP_162657896.1">
    <property type="nucleotide sequence ID" value="NZ_LR593887.1"/>
</dbReference>
<dbReference type="EC" id="4.3.3.7" evidence="4 12"/>
<dbReference type="SMART" id="SM01130">
    <property type="entry name" value="DHDPS"/>
    <property type="match status" value="1"/>
</dbReference>
<name>A0A6C2YMU5_9BACT</name>
<comment type="pathway">
    <text evidence="2 12">Amino-acid biosynthesis; L-lysine biosynthesis via DAP pathway; (S)-tetrahydrodipicolinate from L-aspartate: step 3/4.</text>
</comment>
<dbReference type="Pfam" id="PF00701">
    <property type="entry name" value="DHDPS"/>
    <property type="match status" value="1"/>
</dbReference>
<dbReference type="EMBL" id="LR586016">
    <property type="protein sequence ID" value="VIP02756.1"/>
    <property type="molecule type" value="Genomic_DNA"/>
</dbReference>
<evidence type="ECO:0000256" key="3">
    <source>
        <dbReference type="ARBA" id="ARBA00007592"/>
    </source>
</evidence>
<protein>
    <recommendedName>
        <fullName evidence="4 12">4-hydroxy-tetrahydrodipicolinate synthase</fullName>
        <shortName evidence="12">HTPA synthase</shortName>
        <ecNumber evidence="4 12">4.3.3.7</ecNumber>
    </recommendedName>
</protein>
<dbReference type="GO" id="GO:0009089">
    <property type="term" value="P:lysine biosynthetic process via diaminopimelate"/>
    <property type="evidence" value="ECO:0007669"/>
    <property type="project" value="UniProtKB-UniRule"/>
</dbReference>
<comment type="subcellular location">
    <subcellularLocation>
        <location evidence="12">Cytoplasm</location>
    </subcellularLocation>
</comment>
<dbReference type="FunCoup" id="A0A6C2YMU5">
    <property type="interactions" value="325"/>
</dbReference>
<comment type="subunit">
    <text evidence="12">Homotetramer; dimer of dimers.</text>
</comment>
<dbReference type="InterPro" id="IPR005263">
    <property type="entry name" value="DapA"/>
</dbReference>
<dbReference type="Proteomes" id="UP000464378">
    <property type="component" value="Chromosome"/>
</dbReference>
<evidence type="ECO:0000256" key="4">
    <source>
        <dbReference type="ARBA" id="ARBA00012086"/>
    </source>
</evidence>
<evidence type="ECO:0000256" key="15">
    <source>
        <dbReference type="PIRSR" id="PIRSR001365-2"/>
    </source>
</evidence>
<dbReference type="InParanoid" id="A0A6C2YMU5"/>
<proteinExistence type="inferred from homology"/>
<dbReference type="HAMAP" id="MF_00418">
    <property type="entry name" value="DapA"/>
    <property type="match status" value="1"/>
</dbReference>
<dbReference type="KEGG" id="tim:GMBLW1_12040"/>
<dbReference type="GO" id="GO:0005737">
    <property type="term" value="C:cytoplasm"/>
    <property type="evidence" value="ECO:0007669"/>
    <property type="project" value="UniProtKB-SubCell"/>
</dbReference>
<dbReference type="PIRSF" id="PIRSF001365">
    <property type="entry name" value="DHDPS"/>
    <property type="match status" value="1"/>
</dbReference>
<comment type="catalytic activity">
    <reaction evidence="11 12">
        <text>L-aspartate 4-semialdehyde + pyruvate = (2S,4S)-4-hydroxy-2,3,4,5-tetrahydrodipicolinate + H2O + H(+)</text>
        <dbReference type="Rhea" id="RHEA:34171"/>
        <dbReference type="ChEBI" id="CHEBI:15361"/>
        <dbReference type="ChEBI" id="CHEBI:15377"/>
        <dbReference type="ChEBI" id="CHEBI:15378"/>
        <dbReference type="ChEBI" id="CHEBI:67139"/>
        <dbReference type="ChEBI" id="CHEBI:537519"/>
        <dbReference type="EC" id="4.3.3.7"/>
    </reaction>
</comment>